<organism evidence="2 3">
    <name type="scientific">Gossypium hirsutum</name>
    <name type="common">Upland cotton</name>
    <name type="synonym">Gossypium mexicanum</name>
    <dbReference type="NCBI Taxonomy" id="3635"/>
    <lineage>
        <taxon>Eukaryota</taxon>
        <taxon>Viridiplantae</taxon>
        <taxon>Streptophyta</taxon>
        <taxon>Embryophyta</taxon>
        <taxon>Tracheophyta</taxon>
        <taxon>Spermatophyta</taxon>
        <taxon>Magnoliopsida</taxon>
        <taxon>eudicotyledons</taxon>
        <taxon>Gunneridae</taxon>
        <taxon>Pentapetalae</taxon>
        <taxon>rosids</taxon>
        <taxon>malvids</taxon>
        <taxon>Malvales</taxon>
        <taxon>Malvaceae</taxon>
        <taxon>Malvoideae</taxon>
        <taxon>Gossypium</taxon>
    </lineage>
</organism>
<keyword evidence="2" id="KW-1185">Reference proteome</keyword>
<dbReference type="RefSeq" id="XP_016740211.1">
    <property type="nucleotide sequence ID" value="XM_016884722.1"/>
</dbReference>
<gene>
    <name evidence="3" type="primary">LOC107949966</name>
</gene>
<reference evidence="2" key="1">
    <citation type="journal article" date="2020" name="Nat. Genet.">
        <title>Genomic diversifications of five Gossypium allopolyploid species and their impact on cotton improvement.</title>
        <authorList>
            <person name="Chen Z.J."/>
            <person name="Sreedasyam A."/>
            <person name="Ando A."/>
            <person name="Song Q."/>
            <person name="De Santiago L.M."/>
            <person name="Hulse-Kemp A.M."/>
            <person name="Ding M."/>
            <person name="Ye W."/>
            <person name="Kirkbride R.C."/>
            <person name="Jenkins J."/>
            <person name="Plott C."/>
            <person name="Lovell J."/>
            <person name="Lin Y.M."/>
            <person name="Vaughn R."/>
            <person name="Liu B."/>
            <person name="Simpson S."/>
            <person name="Scheffler B.E."/>
            <person name="Wen L."/>
            <person name="Saski C.A."/>
            <person name="Grover C.E."/>
            <person name="Hu G."/>
            <person name="Conover J.L."/>
            <person name="Carlson J.W."/>
            <person name="Shu S."/>
            <person name="Boston L.B."/>
            <person name="Williams M."/>
            <person name="Peterson D.G."/>
            <person name="McGee K."/>
            <person name="Jones D.C."/>
            <person name="Wendel J.F."/>
            <person name="Stelly D.M."/>
            <person name="Grimwood J."/>
            <person name="Schmutz J."/>
        </authorList>
    </citation>
    <scope>NUCLEOTIDE SEQUENCE [LARGE SCALE GENOMIC DNA]</scope>
    <source>
        <strain evidence="2">cv. TM-1</strain>
    </source>
</reference>
<evidence type="ECO:0000313" key="3">
    <source>
        <dbReference type="RefSeq" id="XP_016740211.1"/>
    </source>
</evidence>
<dbReference type="STRING" id="3635.A0A1U8NMH8"/>
<accession>A0A1U8NMH8</accession>
<evidence type="ECO:0000313" key="2">
    <source>
        <dbReference type="Proteomes" id="UP000818029"/>
    </source>
</evidence>
<dbReference type="PaxDb" id="3635-A0A1U8NMH8"/>
<dbReference type="Pfam" id="PF24626">
    <property type="entry name" value="SH3_Tf2-1"/>
    <property type="match status" value="1"/>
</dbReference>
<dbReference type="Proteomes" id="UP000818029">
    <property type="component" value="Chromosome D03"/>
</dbReference>
<evidence type="ECO:0000259" key="1">
    <source>
        <dbReference type="Pfam" id="PF24626"/>
    </source>
</evidence>
<dbReference type="PANTHER" id="PTHR46148">
    <property type="entry name" value="CHROMO DOMAIN-CONTAINING PROTEIN"/>
    <property type="match status" value="1"/>
</dbReference>
<name>A0A1U8NMH8_GOSHI</name>
<dbReference type="GeneID" id="107949966"/>
<dbReference type="KEGG" id="ghi:107949966"/>
<dbReference type="PANTHER" id="PTHR46148:SF44">
    <property type="entry name" value="GAG-POL POLYPROTEIN"/>
    <property type="match status" value="1"/>
</dbReference>
<proteinExistence type="predicted"/>
<sequence length="165" mass="19382">MKYTTTRSKAKVSAHTYAIRAKEEATAADVIADLKRRDIEFTVGDQVFLKVFQWKKVLRFDRKGKLSPRFIGSYGIVERIDLVAYLLAFPPKLEKIHNVFHVLMLRRYRSDPSHVIPHSEIKLQPNMMYSEEPVRILTREVKELQNKRVPLVKVLWHRHVSEEAT</sequence>
<protein>
    <recommendedName>
        <fullName evidence="1">Tf2-1-like SH3-like domain-containing protein</fullName>
    </recommendedName>
</protein>
<feature type="domain" description="Tf2-1-like SH3-like" evidence="1">
    <location>
        <begin position="44"/>
        <end position="109"/>
    </location>
</feature>
<reference evidence="3" key="2">
    <citation type="submission" date="2025-08" db="UniProtKB">
        <authorList>
            <consortium name="RefSeq"/>
        </authorList>
    </citation>
    <scope>IDENTIFICATION</scope>
</reference>
<dbReference type="InterPro" id="IPR056924">
    <property type="entry name" value="SH3_Tf2-1"/>
</dbReference>
<dbReference type="AlphaFoldDB" id="A0A1U8NMH8"/>